<sequence>MTFNSNLSTIEPLVYKGSPIGHMKRPTFSLTARHESSNSVSPFMTGNSALSSPATKRPNIGSLSSSPIHPSEVRKARQELSTLRIELERLQTQLVNERARTEKSLAGKDIRIVELEKDRKFLHESEAELRKNCEETRTNLQNELTAIKGQLLEERKQISELKEVFFDVEREKKKLTRDLQSVTTERDSCRAQFQNEKESLIESIAIKDQQLKSKEQAVLDLQLHRDQLHSKQSLITPNEQRAALDPETLGRLHKLEVSNRRLQHENEVLRESTHNFRLLEEKLHTAECRIEQYRKYEDQHNALHKERPAEVTTGRELKELIERTAELVKLQERTGELEGRLKALTIELEMSRATNEQTREELSRCTAELNTTRASLLTCQQQEAVFRSEIAILKEHIVALKYCRLMIVGGSKKDGGDGRIGPLRAIRKCLYRRAFVYRTPPFAAVK</sequence>
<dbReference type="Proteomes" id="UP000240830">
    <property type="component" value="Unassembled WGS sequence"/>
</dbReference>
<evidence type="ECO:0000313" key="4">
    <source>
        <dbReference type="Proteomes" id="UP000240830"/>
    </source>
</evidence>
<gene>
    <name evidence="3" type="ORF">PSACC_01072</name>
</gene>
<feature type="coiled-coil region" evidence="1">
    <location>
        <begin position="327"/>
        <end position="368"/>
    </location>
</feature>
<name>A0A2H9TMZ3_9FUNG</name>
<feature type="region of interest" description="Disordered" evidence="2">
    <location>
        <begin position="32"/>
        <end position="73"/>
    </location>
</feature>
<keyword evidence="4" id="KW-1185">Reference proteome</keyword>
<proteinExistence type="predicted"/>
<comment type="caution">
    <text evidence="3">The sequence shown here is derived from an EMBL/GenBank/DDBJ whole genome shotgun (WGS) entry which is preliminary data.</text>
</comment>
<reference evidence="3 4" key="1">
    <citation type="submission" date="2016-10" db="EMBL/GenBank/DDBJ databases">
        <title>The genome of Paramicrosporidium saccamoebae is the missing link in understanding Cryptomycota and Microsporidia evolution.</title>
        <authorList>
            <person name="Quandt C.A."/>
            <person name="Beaudet D."/>
            <person name="Corsaro D."/>
            <person name="Michel R."/>
            <person name="Corradi N."/>
            <person name="James T."/>
        </authorList>
    </citation>
    <scope>NUCLEOTIDE SEQUENCE [LARGE SCALE GENOMIC DNA]</scope>
    <source>
        <strain evidence="3 4">KSL3</strain>
    </source>
</reference>
<feature type="coiled-coil region" evidence="1">
    <location>
        <begin position="73"/>
        <end position="192"/>
    </location>
</feature>
<evidence type="ECO:0000256" key="2">
    <source>
        <dbReference type="SAM" id="MobiDB-lite"/>
    </source>
</evidence>
<protein>
    <submittedName>
        <fullName evidence="3">Uncharacterized protein</fullName>
    </submittedName>
</protein>
<evidence type="ECO:0000256" key="1">
    <source>
        <dbReference type="SAM" id="Coils"/>
    </source>
</evidence>
<feature type="compositionally biased region" description="Polar residues" evidence="2">
    <location>
        <begin position="37"/>
        <end position="54"/>
    </location>
</feature>
<organism evidence="3 4">
    <name type="scientific">Paramicrosporidium saccamoebae</name>
    <dbReference type="NCBI Taxonomy" id="1246581"/>
    <lineage>
        <taxon>Eukaryota</taxon>
        <taxon>Fungi</taxon>
        <taxon>Fungi incertae sedis</taxon>
        <taxon>Cryptomycota</taxon>
        <taxon>Cryptomycota incertae sedis</taxon>
        <taxon>Paramicrosporidium</taxon>
    </lineage>
</organism>
<accession>A0A2H9TMZ3</accession>
<dbReference type="EMBL" id="MTSL01000077">
    <property type="protein sequence ID" value="PJF19106.1"/>
    <property type="molecule type" value="Genomic_DNA"/>
</dbReference>
<evidence type="ECO:0000313" key="3">
    <source>
        <dbReference type="EMBL" id="PJF19106.1"/>
    </source>
</evidence>
<keyword evidence="1" id="KW-0175">Coiled coil</keyword>
<dbReference type="AlphaFoldDB" id="A0A2H9TMZ3"/>